<evidence type="ECO:0000313" key="15">
    <source>
        <dbReference type="Proteomes" id="UP000011669"/>
    </source>
</evidence>
<dbReference type="Proteomes" id="UP000011669">
    <property type="component" value="Unassembled WGS sequence"/>
</dbReference>
<feature type="binding site" evidence="10">
    <location>
        <position position="70"/>
    </location>
    <ligand>
        <name>Mg(2+)</name>
        <dbReference type="ChEBI" id="CHEBI:18420"/>
    </ligand>
</feature>
<dbReference type="PANTHER" id="PTHR39643:SF1">
    <property type="entry name" value="CCA-ADDING ENZYME"/>
    <property type="match status" value="1"/>
</dbReference>
<keyword evidence="8 10" id="KW-0460">Magnesium</keyword>
<keyword evidence="15" id="KW-1185">Reference proteome</keyword>
<dbReference type="Pfam" id="PF01909">
    <property type="entry name" value="NTP_transf_2"/>
    <property type="match status" value="1"/>
</dbReference>
<feature type="domain" description="Polymerase nucleotidyl transferase" evidence="11">
    <location>
        <begin position="42"/>
        <end position="142"/>
    </location>
</feature>
<dbReference type="EMBL" id="AOMD01000025">
    <property type="protein sequence ID" value="EMA44185.1"/>
    <property type="molecule type" value="Genomic_DNA"/>
</dbReference>
<name>M0MIB7_9EURY</name>
<keyword evidence="3 10" id="KW-0548">Nucleotidyltransferase</keyword>
<sequence length="454" mass="50181">MTDDALDAVLTRVRDRVTPDAEERARLDEAVDRLTDATERAVADRPVEADVVHVGSTARGTWLPGDRDIDLFVRFPPGLPREDLEHHGLAIGHQVLPDGREEYAEHPYVTGDFDGFAVDLVPCFRVERAADVRSAVDRTPFHTQYLDSRLDAALAADVRLAKQLLSAIGVYGSDLRTRGFSGYLVELLTLEHGGFRPLIESAVDWHPPVRFDPEGHGTPQNEGFDDPLVVVDPTDPGRNVAAVLSTTNLARFQHYARDLCADPRESAFTPDSSAPLSAAEVRTELERRGTIPVAVRFDPPDLVDDQLYPQLERSRRGVADALDRRGFDSLRSAAFADESAVLFVELGVAERPRIERHEGPPVSARDHATAFYEKYADTDCYGPFVEGGRYVVERERTFPSPRTFLESDALFDVALGADVERALAADYTVLVGDETARLADEFGAKLARYFSPTP</sequence>
<dbReference type="GO" id="GO:0004810">
    <property type="term" value="F:CCA tRNA nucleotidyltransferase activity"/>
    <property type="evidence" value="ECO:0007669"/>
    <property type="project" value="UniProtKB-UniRule"/>
</dbReference>
<feature type="binding site" evidence="10">
    <location>
        <position position="171"/>
    </location>
    <ligand>
        <name>ATP</name>
        <dbReference type="ChEBI" id="CHEBI:30616"/>
    </ligand>
</feature>
<organism evidence="14 15">
    <name type="scientific">Halococcus saccharolyticus DSM 5350</name>
    <dbReference type="NCBI Taxonomy" id="1227455"/>
    <lineage>
        <taxon>Archaea</taxon>
        <taxon>Methanobacteriati</taxon>
        <taxon>Methanobacteriota</taxon>
        <taxon>Stenosarchaea group</taxon>
        <taxon>Halobacteria</taxon>
        <taxon>Halobacteriales</taxon>
        <taxon>Halococcaceae</taxon>
        <taxon>Halococcus</taxon>
    </lineage>
</organism>
<dbReference type="PATRIC" id="fig|1227455.4.peg.2395"/>
<accession>M0MIB7</accession>
<dbReference type="InterPro" id="IPR015329">
    <property type="entry name" value="tRNA_NucTransf2"/>
</dbReference>
<comment type="subunit">
    <text evidence="10">Homodimer.</text>
</comment>
<dbReference type="InterPro" id="IPR042090">
    <property type="entry name" value="CCA_tRNA_nucleotrans_2"/>
</dbReference>
<feature type="binding site" evidence="10">
    <location>
        <position position="68"/>
    </location>
    <ligand>
        <name>Mg(2+)</name>
        <dbReference type="ChEBI" id="CHEBI:18420"/>
    </ligand>
</feature>
<keyword evidence="1 10" id="KW-0808">Transferase</keyword>
<dbReference type="HAMAP" id="MF_01264">
    <property type="entry name" value="CCA_arch"/>
    <property type="match status" value="1"/>
</dbReference>
<evidence type="ECO:0000256" key="8">
    <source>
        <dbReference type="ARBA" id="ARBA00022842"/>
    </source>
</evidence>
<dbReference type="AlphaFoldDB" id="M0MIB7"/>
<dbReference type="SUPFAM" id="SSF55003">
    <property type="entry name" value="PAP/Archaeal CCA-adding enzyme, C-terminal domain"/>
    <property type="match status" value="1"/>
</dbReference>
<keyword evidence="7 10" id="KW-0067">ATP-binding</keyword>
<keyword evidence="5 10" id="KW-0547">Nucleotide-binding</keyword>
<evidence type="ECO:0000256" key="9">
    <source>
        <dbReference type="ARBA" id="ARBA00022884"/>
    </source>
</evidence>
<gene>
    <name evidence="10" type="primary">cca</name>
    <name evidence="14" type="ORF">C449_11683</name>
</gene>
<proteinExistence type="inferred from homology"/>
<dbReference type="NCBIfam" id="TIGR03671">
    <property type="entry name" value="cca_archaeal"/>
    <property type="match status" value="1"/>
</dbReference>
<dbReference type="RefSeq" id="WP_006078196.1">
    <property type="nucleotide sequence ID" value="NZ_AOMD01000025.1"/>
</dbReference>
<keyword evidence="4 10" id="KW-0479">Metal-binding</keyword>
<evidence type="ECO:0000256" key="1">
    <source>
        <dbReference type="ARBA" id="ARBA00022679"/>
    </source>
</evidence>
<dbReference type="PANTHER" id="PTHR39643">
    <property type="entry name" value="CCA-ADDING ENZYME"/>
    <property type="match status" value="1"/>
</dbReference>
<feature type="binding site" evidence="10">
    <location>
        <position position="171"/>
    </location>
    <ligand>
        <name>CTP</name>
        <dbReference type="ChEBI" id="CHEBI:37563"/>
    </ligand>
</feature>
<dbReference type="PIRSF" id="PIRSF005335">
    <property type="entry name" value="CCA_arch"/>
    <property type="match status" value="1"/>
</dbReference>
<keyword evidence="6 10" id="KW-0692">RNA repair</keyword>
<dbReference type="InParanoid" id="M0MIB7"/>
<evidence type="ECO:0000259" key="13">
    <source>
        <dbReference type="Pfam" id="PF21133"/>
    </source>
</evidence>
<dbReference type="FunCoup" id="M0MIB7">
    <property type="interactions" value="5"/>
</dbReference>
<dbReference type="Gene3D" id="1.10.1410.30">
    <property type="entry name" value="CCA tRNA nucleotidyltransferase, domain 2"/>
    <property type="match status" value="1"/>
</dbReference>
<evidence type="ECO:0000313" key="14">
    <source>
        <dbReference type="EMBL" id="EMA44185.1"/>
    </source>
</evidence>
<evidence type="ECO:0000256" key="10">
    <source>
        <dbReference type="HAMAP-Rule" id="MF_01264"/>
    </source>
</evidence>
<dbReference type="InterPro" id="IPR002934">
    <property type="entry name" value="Polymerase_NTP_transf_dom"/>
</dbReference>
<dbReference type="GO" id="GO:0160016">
    <property type="term" value="F:CCACCA tRNA nucleotidyltransferase activity"/>
    <property type="evidence" value="ECO:0007669"/>
    <property type="project" value="RHEA"/>
</dbReference>
<feature type="binding site" evidence="10">
    <location>
        <position position="142"/>
    </location>
    <ligand>
        <name>CTP</name>
        <dbReference type="ChEBI" id="CHEBI:37563"/>
    </ligand>
</feature>
<dbReference type="Gene3D" id="3.30.460.10">
    <property type="entry name" value="Beta Polymerase, domain 2"/>
    <property type="match status" value="1"/>
</dbReference>
<dbReference type="GO" id="GO:0042245">
    <property type="term" value="P:RNA repair"/>
    <property type="evidence" value="ECO:0007669"/>
    <property type="project" value="UniProtKB-KW"/>
</dbReference>
<comment type="caution">
    <text evidence="14">The sequence shown here is derived from an EMBL/GenBank/DDBJ whole genome shotgun (WGS) entry which is preliminary data.</text>
</comment>
<comment type="similarity">
    <text evidence="10">Belongs to the tRNA nucleotidyltransferase/poly(A) polymerase family. Archaeal CCA-adding enzyme subfamily.</text>
</comment>
<dbReference type="GO" id="GO:0005524">
    <property type="term" value="F:ATP binding"/>
    <property type="evidence" value="ECO:0007669"/>
    <property type="project" value="UniProtKB-UniRule"/>
</dbReference>
<dbReference type="STRING" id="1227455.C449_11683"/>
<protein>
    <recommendedName>
        <fullName evidence="10">CCA-adding enzyme</fullName>
        <ecNumber evidence="10">2.7.7.72</ecNumber>
    </recommendedName>
    <alternativeName>
        <fullName evidence="10">CCA tRNA nucleotidyltransferase</fullName>
    </alternativeName>
    <alternativeName>
        <fullName evidence="10">tRNA CCA-pyrophosphorylase</fullName>
    </alternativeName>
    <alternativeName>
        <fullName evidence="10">tRNA adenylyl-/cytidylyl- transferase</fullName>
    </alternativeName>
    <alternativeName>
        <fullName evidence="10">tRNA nucleotidyltransferase</fullName>
    </alternativeName>
    <alternativeName>
        <fullName evidence="10">tRNA-NT</fullName>
    </alternativeName>
</protein>
<comment type="catalytic activity">
    <reaction evidence="10">
        <text>a tRNA with a 3' CCA end + 2 CTP + ATP = a tRNA with a 3' CCACCA end + 3 diphosphate</text>
        <dbReference type="Rhea" id="RHEA:76235"/>
        <dbReference type="Rhea" id="RHEA-COMP:10468"/>
        <dbReference type="Rhea" id="RHEA-COMP:18655"/>
        <dbReference type="ChEBI" id="CHEBI:30616"/>
        <dbReference type="ChEBI" id="CHEBI:33019"/>
        <dbReference type="ChEBI" id="CHEBI:37563"/>
        <dbReference type="ChEBI" id="CHEBI:83071"/>
        <dbReference type="ChEBI" id="CHEBI:195187"/>
    </reaction>
</comment>
<feature type="binding site" evidence="10">
    <location>
        <position position="119"/>
    </location>
    <ligand>
        <name>Mg(2+)</name>
        <dbReference type="ChEBI" id="CHEBI:18420"/>
    </ligand>
</feature>
<evidence type="ECO:0000256" key="3">
    <source>
        <dbReference type="ARBA" id="ARBA00022695"/>
    </source>
</evidence>
<comment type="miscellaneous">
    <text evidence="10">A single active site specifically recognizes both ATP and CTP and is responsible for their addition.</text>
</comment>
<dbReference type="Pfam" id="PF09249">
    <property type="entry name" value="tRNA_NucTransf2"/>
    <property type="match status" value="1"/>
</dbReference>
<dbReference type="InterPro" id="IPR011068">
    <property type="entry name" value="NuclTrfase_I-like_C"/>
</dbReference>
<evidence type="ECO:0000259" key="11">
    <source>
        <dbReference type="Pfam" id="PF01909"/>
    </source>
</evidence>
<feature type="binding site" evidence="10">
    <location>
        <position position="142"/>
    </location>
    <ligand>
        <name>ATP</name>
        <dbReference type="ChEBI" id="CHEBI:30616"/>
    </ligand>
</feature>
<evidence type="ECO:0000256" key="2">
    <source>
        <dbReference type="ARBA" id="ARBA00022694"/>
    </source>
</evidence>
<dbReference type="PROSITE" id="PS50152">
    <property type="entry name" value="25A_SYNTH_3"/>
    <property type="match status" value="1"/>
</dbReference>
<comment type="cofactor">
    <cofactor evidence="10">
        <name>Mg(2+)</name>
        <dbReference type="ChEBI" id="CHEBI:18420"/>
    </cofactor>
</comment>
<feature type="binding site" evidence="10">
    <location>
        <position position="59"/>
    </location>
    <ligand>
        <name>ATP</name>
        <dbReference type="ChEBI" id="CHEBI:30616"/>
    </ligand>
</feature>
<evidence type="ECO:0000256" key="5">
    <source>
        <dbReference type="ARBA" id="ARBA00022741"/>
    </source>
</evidence>
<dbReference type="InterPro" id="IPR048833">
    <property type="entry name" value="CAA_C"/>
</dbReference>
<dbReference type="OrthoDB" id="7378at2157"/>
<dbReference type="InterPro" id="IPR043519">
    <property type="entry name" value="NT_sf"/>
</dbReference>
<dbReference type="Pfam" id="PF21133">
    <property type="entry name" value="CAA_C"/>
    <property type="match status" value="1"/>
</dbReference>
<keyword evidence="2 10" id="KW-0819">tRNA processing</keyword>
<evidence type="ECO:0000256" key="6">
    <source>
        <dbReference type="ARBA" id="ARBA00022800"/>
    </source>
</evidence>
<dbReference type="InterPro" id="IPR008229">
    <property type="entry name" value="CCA-adding_arc"/>
</dbReference>
<comment type="catalytic activity">
    <reaction evidence="10">
        <text>a tRNA precursor + 2 CTP + ATP = a tRNA with a 3' CCA end + 3 diphosphate</text>
        <dbReference type="Rhea" id="RHEA:14433"/>
        <dbReference type="Rhea" id="RHEA-COMP:10465"/>
        <dbReference type="Rhea" id="RHEA-COMP:10468"/>
        <dbReference type="ChEBI" id="CHEBI:30616"/>
        <dbReference type="ChEBI" id="CHEBI:33019"/>
        <dbReference type="ChEBI" id="CHEBI:37563"/>
        <dbReference type="ChEBI" id="CHEBI:74896"/>
        <dbReference type="ChEBI" id="CHEBI:83071"/>
        <dbReference type="EC" id="2.7.7.72"/>
    </reaction>
</comment>
<comment type="function">
    <text evidence="10">Catalyzes the addition and repair of the essential 3'-terminal CCA sequence in tRNAs without using a nucleic acid template. Adds these three nucleotides in the order of C, C, and A to the tRNA nucleotide-73, using CTP and ATP as substrates and producing inorganic pyrophosphate. tRNA 3'-terminal CCA addition is required both for tRNA processing and repair. Also involved in tRNA surveillance by mediating tandem CCA addition to generate a CCACCA at the 3' terminus of unstable tRNAs. While stable tRNAs receive only 3'-terminal CCA, unstable tRNAs are marked with CCACCA and rapidly degraded.</text>
</comment>
<evidence type="ECO:0000256" key="4">
    <source>
        <dbReference type="ARBA" id="ARBA00022723"/>
    </source>
</evidence>
<feature type="binding site" evidence="10">
    <location>
        <position position="56"/>
    </location>
    <ligand>
        <name>ATP</name>
        <dbReference type="ChEBI" id="CHEBI:30616"/>
    </ligand>
</feature>
<dbReference type="SUPFAM" id="SSF81301">
    <property type="entry name" value="Nucleotidyltransferase"/>
    <property type="match status" value="1"/>
</dbReference>
<dbReference type="GO" id="GO:0000049">
    <property type="term" value="F:tRNA binding"/>
    <property type="evidence" value="ECO:0007669"/>
    <property type="project" value="UniProtKB-UniRule"/>
</dbReference>
<keyword evidence="9 10" id="KW-0694">RNA-binding</keyword>
<dbReference type="CDD" id="cd05400">
    <property type="entry name" value="NT_2-5OAS_ClassI-CCAase"/>
    <property type="match status" value="1"/>
</dbReference>
<dbReference type="Gene3D" id="3.30.70.590">
    <property type="entry name" value="Poly(A) polymerase predicted RNA binding domain"/>
    <property type="match status" value="1"/>
</dbReference>
<feature type="binding site" evidence="10">
    <location>
        <position position="162"/>
    </location>
    <ligand>
        <name>CTP</name>
        <dbReference type="ChEBI" id="CHEBI:37563"/>
    </ligand>
</feature>
<feature type="binding site" evidence="10">
    <location>
        <position position="59"/>
    </location>
    <ligand>
        <name>CTP</name>
        <dbReference type="ChEBI" id="CHEBI:37563"/>
    </ligand>
</feature>
<dbReference type="SUPFAM" id="SSF81631">
    <property type="entry name" value="PAP/OAS1 substrate-binding domain"/>
    <property type="match status" value="1"/>
</dbReference>
<evidence type="ECO:0000256" key="7">
    <source>
        <dbReference type="ARBA" id="ARBA00022840"/>
    </source>
</evidence>
<dbReference type="EC" id="2.7.7.72" evidence="10"/>
<dbReference type="GO" id="GO:0000287">
    <property type="term" value="F:magnesium ion binding"/>
    <property type="evidence" value="ECO:0007669"/>
    <property type="project" value="UniProtKB-UniRule"/>
</dbReference>
<feature type="domain" description="CCA-adding enzyme C-terminal" evidence="13">
    <location>
        <begin position="288"/>
        <end position="432"/>
    </location>
</feature>
<evidence type="ECO:0000259" key="12">
    <source>
        <dbReference type="Pfam" id="PF09249"/>
    </source>
</evidence>
<feature type="domain" description="tRNA nucleotidyltransferase substrate binding" evidence="12">
    <location>
        <begin position="157"/>
        <end position="268"/>
    </location>
</feature>
<feature type="binding site" evidence="10">
    <location>
        <position position="56"/>
    </location>
    <ligand>
        <name>CTP</name>
        <dbReference type="ChEBI" id="CHEBI:37563"/>
    </ligand>
</feature>
<reference evidence="14 15" key="1">
    <citation type="journal article" date="2014" name="PLoS Genet.">
        <title>Phylogenetically driven sequencing of extremely halophilic archaea reveals strategies for static and dynamic osmo-response.</title>
        <authorList>
            <person name="Becker E.A."/>
            <person name="Seitzer P.M."/>
            <person name="Tritt A."/>
            <person name="Larsen D."/>
            <person name="Krusor M."/>
            <person name="Yao A.I."/>
            <person name="Wu D."/>
            <person name="Madern D."/>
            <person name="Eisen J.A."/>
            <person name="Darling A.E."/>
            <person name="Facciotti M.T."/>
        </authorList>
    </citation>
    <scope>NUCLEOTIDE SEQUENCE [LARGE SCALE GENOMIC DNA]</scope>
    <source>
        <strain evidence="14 15">DSM 5350</strain>
    </source>
</reference>
<feature type="binding site" evidence="10">
    <location>
        <position position="162"/>
    </location>
    <ligand>
        <name>ATP</name>
        <dbReference type="ChEBI" id="CHEBI:30616"/>
    </ligand>
</feature>
<dbReference type="Gene3D" id="3.30.70.1550">
    <property type="entry name" value="Archaeal tRNA CCA-adding enzyme catalytic domain"/>
    <property type="match status" value="1"/>
</dbReference>
<dbReference type="GO" id="GO:0001680">
    <property type="term" value="P:tRNA 3'-terminal CCA addition"/>
    <property type="evidence" value="ECO:0007669"/>
    <property type="project" value="UniProtKB-UniRule"/>
</dbReference>
<dbReference type="InterPro" id="IPR006116">
    <property type="entry name" value="NT_2-5OAS_ClassI-CCAase"/>
</dbReference>